<protein>
    <submittedName>
        <fullName evidence="3">Retrotransposon protein</fullName>
    </submittedName>
</protein>
<name>A0A183J218_9BILA</name>
<dbReference type="WBParaSite" id="SBAD_0001026701-mRNA-1">
    <property type="protein sequence ID" value="SBAD_0001026701-mRNA-1"/>
    <property type="gene ID" value="SBAD_0001026701"/>
</dbReference>
<dbReference type="AlphaFoldDB" id="A0A183J218"/>
<organism evidence="3">
    <name type="scientific">Soboliphyme baturini</name>
    <dbReference type="NCBI Taxonomy" id="241478"/>
    <lineage>
        <taxon>Eukaryota</taxon>
        <taxon>Metazoa</taxon>
        <taxon>Ecdysozoa</taxon>
        <taxon>Nematoda</taxon>
        <taxon>Enoplea</taxon>
        <taxon>Dorylaimia</taxon>
        <taxon>Dioctophymatida</taxon>
        <taxon>Dioctophymatoidea</taxon>
        <taxon>Soboliphymatidae</taxon>
        <taxon>Soboliphyme</taxon>
    </lineage>
</organism>
<evidence type="ECO:0000313" key="3">
    <source>
        <dbReference type="WBParaSite" id="SBAD_0001026701-mRNA-1"/>
    </source>
</evidence>
<keyword evidence="2" id="KW-1185">Reference proteome</keyword>
<evidence type="ECO:0000313" key="1">
    <source>
        <dbReference type="EMBL" id="VDP27254.1"/>
    </source>
</evidence>
<reference evidence="1 2" key="2">
    <citation type="submission" date="2018-11" db="EMBL/GenBank/DDBJ databases">
        <authorList>
            <consortium name="Pathogen Informatics"/>
        </authorList>
    </citation>
    <scope>NUCLEOTIDE SEQUENCE [LARGE SCALE GENOMIC DNA]</scope>
</reference>
<proteinExistence type="predicted"/>
<dbReference type="Proteomes" id="UP000270296">
    <property type="component" value="Unassembled WGS sequence"/>
</dbReference>
<sequence length="136" mass="15171">MTAVCVVCWGGSYEFHSDNLSATVAEKTFVLTAEILTWWQVLRCESANKYFANVFGQRGPSVGRRSIDFAGGIRDTDSVRDVNRAHGWLYPHLSSTSCLDVSYGNETEHIAVEITMEIRDRNPNSTCRYDGGCVPK</sequence>
<dbReference type="EMBL" id="UZAM01013347">
    <property type="protein sequence ID" value="VDP27254.1"/>
    <property type="molecule type" value="Genomic_DNA"/>
</dbReference>
<accession>A0A183J218</accession>
<reference evidence="3" key="1">
    <citation type="submission" date="2016-06" db="UniProtKB">
        <authorList>
            <consortium name="WormBaseParasite"/>
        </authorList>
    </citation>
    <scope>IDENTIFICATION</scope>
</reference>
<evidence type="ECO:0000313" key="2">
    <source>
        <dbReference type="Proteomes" id="UP000270296"/>
    </source>
</evidence>
<gene>
    <name evidence="1" type="ORF">SBAD_LOCUS9916</name>
</gene>